<reference evidence="2" key="1">
    <citation type="submission" date="2012-03" db="EMBL/GenBank/DDBJ databases">
        <title>Complete sequence of chromosome of Deinococcus peraridilitoris DSM 19664.</title>
        <authorList>
            <person name="Lucas S."/>
            <person name="Copeland A."/>
            <person name="Lapidus A."/>
            <person name="Glavina del Rio T."/>
            <person name="Dalin E."/>
            <person name="Tice H."/>
            <person name="Bruce D."/>
            <person name="Goodwin L."/>
            <person name="Pitluck S."/>
            <person name="Peters L."/>
            <person name="Mikhailova N."/>
            <person name="Lu M."/>
            <person name="Kyrpides N."/>
            <person name="Mavromatis K."/>
            <person name="Ivanova N."/>
            <person name="Brettin T."/>
            <person name="Detter J.C."/>
            <person name="Han C."/>
            <person name="Larimer F."/>
            <person name="Land M."/>
            <person name="Hauser L."/>
            <person name="Markowitz V."/>
            <person name="Cheng J.-F."/>
            <person name="Hugenholtz P."/>
            <person name="Woyke T."/>
            <person name="Wu D."/>
            <person name="Pukall R."/>
            <person name="Steenblock K."/>
            <person name="Brambilla E."/>
            <person name="Klenk H.-P."/>
            <person name="Eisen J.A."/>
        </authorList>
    </citation>
    <scope>NUCLEOTIDE SEQUENCE [LARGE SCALE GENOMIC DNA]</scope>
    <source>
        <strain evidence="2">DSM 19664 / LMG 22246 / CIP 109416 / KR-200</strain>
    </source>
</reference>
<evidence type="ECO:0000313" key="1">
    <source>
        <dbReference type="EMBL" id="AFZ67901.1"/>
    </source>
</evidence>
<dbReference type="HOGENOM" id="CLU_2141800_0_0_0"/>
<dbReference type="STRING" id="937777.Deipe_2427"/>
<keyword evidence="2" id="KW-1185">Reference proteome</keyword>
<sequence>MTQHTSTARSFTLPFTGVVFDDRTTGERAEVTAQGQALYRLNSHSPEELVTVTRGRALAWALRVREALDSGAQGFLFGGLGLTLEKELSFGQAGLFALPQYKPADDLAQAAD</sequence>
<dbReference type="AlphaFoldDB" id="L0A227"/>
<dbReference type="EMBL" id="CP003382">
    <property type="protein sequence ID" value="AFZ67901.1"/>
    <property type="molecule type" value="Genomic_DNA"/>
</dbReference>
<name>L0A227_DEIPD</name>
<dbReference type="Proteomes" id="UP000010467">
    <property type="component" value="Chromosome"/>
</dbReference>
<proteinExistence type="predicted"/>
<accession>L0A227</accession>
<dbReference type="RefSeq" id="WP_015236203.1">
    <property type="nucleotide sequence ID" value="NC_019793.1"/>
</dbReference>
<gene>
    <name evidence="1" type="ordered locus">Deipe_2427</name>
</gene>
<evidence type="ECO:0000313" key="2">
    <source>
        <dbReference type="Proteomes" id="UP000010467"/>
    </source>
</evidence>
<organism evidence="1 2">
    <name type="scientific">Deinococcus peraridilitoris (strain DSM 19664 / LMG 22246 / CIP 109416 / KR-200)</name>
    <dbReference type="NCBI Taxonomy" id="937777"/>
    <lineage>
        <taxon>Bacteria</taxon>
        <taxon>Thermotogati</taxon>
        <taxon>Deinococcota</taxon>
        <taxon>Deinococci</taxon>
        <taxon>Deinococcales</taxon>
        <taxon>Deinococcaceae</taxon>
        <taxon>Deinococcus</taxon>
    </lineage>
</organism>
<dbReference type="KEGG" id="dpd:Deipe_2427"/>
<dbReference type="PATRIC" id="fig|937777.3.peg.2431"/>
<protein>
    <submittedName>
        <fullName evidence="1">Uncharacterized protein</fullName>
    </submittedName>
</protein>